<feature type="transmembrane region" description="Helical" evidence="6">
    <location>
        <begin position="197"/>
        <end position="217"/>
    </location>
</feature>
<keyword evidence="9" id="KW-1185">Reference proteome</keyword>
<feature type="transmembrane region" description="Helical" evidence="6">
    <location>
        <begin position="252"/>
        <end position="276"/>
    </location>
</feature>
<dbReference type="Proteomes" id="UP000247702">
    <property type="component" value="Unassembled WGS sequence"/>
</dbReference>
<feature type="region of interest" description="Disordered" evidence="5">
    <location>
        <begin position="322"/>
        <end position="351"/>
    </location>
</feature>
<evidence type="ECO:0000256" key="6">
    <source>
        <dbReference type="SAM" id="Phobius"/>
    </source>
</evidence>
<feature type="transmembrane region" description="Helical" evidence="6">
    <location>
        <begin position="158"/>
        <end position="177"/>
    </location>
</feature>
<dbReference type="PANTHER" id="PTHR23112:SF0">
    <property type="entry name" value="TRANSMEMBRANE PROTEIN 116"/>
    <property type="match status" value="1"/>
</dbReference>
<dbReference type="PROSITE" id="PS50262">
    <property type="entry name" value="G_PROTEIN_RECEP_F1_2"/>
    <property type="match status" value="1"/>
</dbReference>
<evidence type="ECO:0000256" key="3">
    <source>
        <dbReference type="ARBA" id="ARBA00022989"/>
    </source>
</evidence>
<dbReference type="CDD" id="cd00637">
    <property type="entry name" value="7tm_classA_rhodopsin-like"/>
    <property type="match status" value="1"/>
</dbReference>
<keyword evidence="2 6" id="KW-0812">Transmembrane</keyword>
<evidence type="ECO:0000256" key="5">
    <source>
        <dbReference type="SAM" id="MobiDB-lite"/>
    </source>
</evidence>
<feature type="transmembrane region" description="Helical" evidence="6">
    <location>
        <begin position="118"/>
        <end position="146"/>
    </location>
</feature>
<feature type="transmembrane region" description="Helical" evidence="6">
    <location>
        <begin position="83"/>
        <end position="106"/>
    </location>
</feature>
<feature type="compositionally biased region" description="Basic and acidic residues" evidence="5">
    <location>
        <begin position="366"/>
        <end position="400"/>
    </location>
</feature>
<feature type="domain" description="G-protein coupled receptors family 1 profile" evidence="7">
    <location>
        <begin position="55"/>
        <end position="301"/>
    </location>
</feature>
<organism evidence="8 9">
    <name type="scientific">Rhizophagus clarus</name>
    <dbReference type="NCBI Taxonomy" id="94130"/>
    <lineage>
        <taxon>Eukaryota</taxon>
        <taxon>Fungi</taxon>
        <taxon>Fungi incertae sedis</taxon>
        <taxon>Mucoromycota</taxon>
        <taxon>Glomeromycotina</taxon>
        <taxon>Glomeromycetes</taxon>
        <taxon>Glomerales</taxon>
        <taxon>Glomeraceae</taxon>
        <taxon>Rhizophagus</taxon>
    </lineage>
</organism>
<evidence type="ECO:0000259" key="7">
    <source>
        <dbReference type="PROSITE" id="PS50262"/>
    </source>
</evidence>
<keyword evidence="3 6" id="KW-1133">Transmembrane helix</keyword>
<evidence type="ECO:0000256" key="1">
    <source>
        <dbReference type="ARBA" id="ARBA00004141"/>
    </source>
</evidence>
<dbReference type="EMBL" id="BEXD01000002">
    <property type="protein sequence ID" value="GBB83217.1"/>
    <property type="molecule type" value="Genomic_DNA"/>
</dbReference>
<feature type="transmembrane region" description="Helical" evidence="6">
    <location>
        <begin position="282"/>
        <end position="303"/>
    </location>
</feature>
<dbReference type="PANTHER" id="PTHR23112">
    <property type="entry name" value="G PROTEIN-COUPLED RECEPTOR 157-RELATED"/>
    <property type="match status" value="1"/>
</dbReference>
<accession>A0A2Z6Q0K5</accession>
<dbReference type="SUPFAM" id="SSF81321">
    <property type="entry name" value="Family A G protein-coupled receptor-like"/>
    <property type="match status" value="1"/>
</dbReference>
<evidence type="ECO:0000256" key="2">
    <source>
        <dbReference type="ARBA" id="ARBA00022692"/>
    </source>
</evidence>
<evidence type="ECO:0000256" key="4">
    <source>
        <dbReference type="ARBA" id="ARBA00023136"/>
    </source>
</evidence>
<evidence type="ECO:0000313" key="8">
    <source>
        <dbReference type="EMBL" id="GBB83217.1"/>
    </source>
</evidence>
<dbReference type="InterPro" id="IPR017452">
    <property type="entry name" value="GPCR_Rhodpsn_7TM"/>
</dbReference>
<dbReference type="GO" id="GO:0007189">
    <property type="term" value="P:adenylate cyclase-activating G protein-coupled receptor signaling pathway"/>
    <property type="evidence" value="ECO:0007669"/>
    <property type="project" value="TreeGrafter"/>
</dbReference>
<comment type="caution">
    <text evidence="8">The sequence shown here is derived from an EMBL/GenBank/DDBJ whole genome shotgun (WGS) entry which is preliminary data.</text>
</comment>
<feature type="compositionally biased region" description="Polar residues" evidence="5">
    <location>
        <begin position="328"/>
        <end position="337"/>
    </location>
</feature>
<proteinExistence type="predicted"/>
<sequence length="408" mass="46490">MYNFLSIIRNFLLILTIILLNSSLVKTQSTNNATPVGETADEDIVNIIALVFGHVNLLACVFVIYSAFLKWRASSLSISSRVPLYLSISDIYQYPIFMPNFFYSIIYHDVIPETACKVLAYLLYLQININMVLMSGIALVTYLRVVRSKATDLGKYDWKIFTWVIILSLIFSIPSIPSLGSSRFWCLTTTSNPTSTLIIGVCAVFTICFITTCFCYYKTLQTIFNVDREELTDSTGRIDRRNRLERQATRKILIYVLIFMKWIPLLLFGMCIMLAYDEALWVDISTVIAFNFGGICNLILYLMNEYSNNKIVTYNLGIEEGQEGDNPPSRQFNQPFFQHQRENSSTNSVTLVTSSLTNEDSTDVIDLKRFDNERSDDRNKTDDAGNKGDNKVYEVDRDGNDGDGILEL</sequence>
<protein>
    <recommendedName>
        <fullName evidence="7">G-protein coupled receptors family 1 profile domain-containing protein</fullName>
    </recommendedName>
</protein>
<dbReference type="AlphaFoldDB" id="A0A2Z6Q0K5"/>
<reference evidence="8 9" key="1">
    <citation type="submission" date="2017-11" db="EMBL/GenBank/DDBJ databases">
        <title>The genome of Rhizophagus clarus HR1 reveals common genetic basis of auxotrophy among arbuscular mycorrhizal fungi.</title>
        <authorList>
            <person name="Kobayashi Y."/>
        </authorList>
    </citation>
    <scope>NUCLEOTIDE SEQUENCE [LARGE SCALE GENOMIC DNA]</scope>
    <source>
        <strain evidence="8 9">HR1</strain>
    </source>
</reference>
<name>A0A2Z6Q0K5_9GLOM</name>
<feature type="region of interest" description="Disordered" evidence="5">
    <location>
        <begin position="366"/>
        <end position="408"/>
    </location>
</feature>
<comment type="subcellular location">
    <subcellularLocation>
        <location evidence="1">Membrane</location>
        <topology evidence="1">Multi-pass membrane protein</topology>
    </subcellularLocation>
</comment>
<dbReference type="Gene3D" id="1.20.1070.10">
    <property type="entry name" value="Rhodopsin 7-helix transmembrane proteins"/>
    <property type="match status" value="1"/>
</dbReference>
<gene>
    <name evidence="8" type="ORF">RclHR1_00100021</name>
</gene>
<dbReference type="GO" id="GO:0005886">
    <property type="term" value="C:plasma membrane"/>
    <property type="evidence" value="ECO:0007669"/>
    <property type="project" value="TreeGrafter"/>
</dbReference>
<evidence type="ECO:0000313" key="9">
    <source>
        <dbReference type="Proteomes" id="UP000247702"/>
    </source>
</evidence>
<feature type="transmembrane region" description="Helical" evidence="6">
    <location>
        <begin position="44"/>
        <end position="71"/>
    </location>
</feature>
<dbReference type="GO" id="GO:0004930">
    <property type="term" value="F:G protein-coupled receptor activity"/>
    <property type="evidence" value="ECO:0007669"/>
    <property type="project" value="TreeGrafter"/>
</dbReference>
<keyword evidence="4 6" id="KW-0472">Membrane</keyword>
<feature type="transmembrane region" description="Helical" evidence="6">
    <location>
        <begin position="7"/>
        <end position="24"/>
    </location>
</feature>